<dbReference type="InterPro" id="IPR016197">
    <property type="entry name" value="Chromo-like_dom_sf"/>
</dbReference>
<evidence type="ECO:0000256" key="11">
    <source>
        <dbReference type="SAM" id="MobiDB-lite"/>
    </source>
</evidence>
<dbReference type="SUPFAM" id="SSF56672">
    <property type="entry name" value="DNA/RNA polymerases"/>
    <property type="match status" value="1"/>
</dbReference>
<dbReference type="SMART" id="SM00298">
    <property type="entry name" value="CHROMO"/>
    <property type="match status" value="1"/>
</dbReference>
<dbReference type="InterPro" id="IPR043128">
    <property type="entry name" value="Rev_trsase/Diguanyl_cyclase"/>
</dbReference>
<dbReference type="Pfam" id="PF00665">
    <property type="entry name" value="rve"/>
    <property type="match status" value="1"/>
</dbReference>
<feature type="compositionally biased region" description="Low complexity" evidence="11">
    <location>
        <begin position="520"/>
        <end position="544"/>
    </location>
</feature>
<reference evidence="13 14" key="1">
    <citation type="submission" date="2012-10" db="EMBL/GenBank/DDBJ databases">
        <title>Genome sequencing and analysis of entomopathogenic fungi Beauveria bassiana D1-5.</title>
        <authorList>
            <person name="Li Q."/>
            <person name="Wang L."/>
            <person name="Zhang Z."/>
            <person name="Wang Q."/>
            <person name="Ren J."/>
            <person name="Wang M."/>
            <person name="Xu W."/>
            <person name="Wang J."/>
            <person name="Lu Y."/>
            <person name="Du Q."/>
            <person name="Sun Z."/>
        </authorList>
    </citation>
    <scope>NUCLEOTIDE SEQUENCE [LARGE SCALE GENOMIC DNA]</scope>
    <source>
        <strain evidence="13 14">D1-5</strain>
    </source>
</reference>
<keyword evidence="5" id="KW-0540">Nuclease</keyword>
<dbReference type="Gene3D" id="1.10.340.70">
    <property type="match status" value="1"/>
</dbReference>
<dbReference type="Pfam" id="PF24626">
    <property type="entry name" value="SH3_Tf2-1"/>
    <property type="match status" value="1"/>
</dbReference>
<keyword evidence="10" id="KW-0496">Mitochondrion</keyword>
<dbReference type="GO" id="GO:0005739">
    <property type="term" value="C:mitochondrion"/>
    <property type="evidence" value="ECO:0007669"/>
    <property type="project" value="UniProtKB-SubCell"/>
</dbReference>
<keyword evidence="6" id="KW-0255">Endonuclease</keyword>
<keyword evidence="9" id="KW-0695">RNA-directed DNA polymerase</keyword>
<feature type="region of interest" description="Disordered" evidence="11">
    <location>
        <begin position="202"/>
        <end position="255"/>
    </location>
</feature>
<feature type="region of interest" description="Disordered" evidence="11">
    <location>
        <begin position="1337"/>
        <end position="1356"/>
    </location>
</feature>
<dbReference type="GO" id="GO:0004519">
    <property type="term" value="F:endonuclease activity"/>
    <property type="evidence" value="ECO:0007669"/>
    <property type="project" value="UniProtKB-KW"/>
</dbReference>
<dbReference type="SUPFAM" id="SSF54160">
    <property type="entry name" value="Chromo domain-like"/>
    <property type="match status" value="1"/>
</dbReference>
<dbReference type="InterPro" id="IPR001584">
    <property type="entry name" value="Integrase_cat-core"/>
</dbReference>
<dbReference type="OrthoDB" id="4779840at2759"/>
<dbReference type="InterPro" id="IPR000953">
    <property type="entry name" value="Chromo/chromo_shadow_dom"/>
</dbReference>
<evidence type="ECO:0000256" key="8">
    <source>
        <dbReference type="ARBA" id="ARBA00022884"/>
    </source>
</evidence>
<dbReference type="GO" id="GO:0016787">
    <property type="term" value="F:hydrolase activity"/>
    <property type="evidence" value="ECO:0007669"/>
    <property type="project" value="UniProtKB-KW"/>
</dbReference>
<comment type="subunit">
    <text evidence="2">Component of the NuA4 histone acetyltransferase complex.</text>
</comment>
<feature type="compositionally biased region" description="Basic and acidic residues" evidence="11">
    <location>
        <begin position="225"/>
        <end position="241"/>
    </location>
</feature>
<evidence type="ECO:0000256" key="3">
    <source>
        <dbReference type="ARBA" id="ARBA00022679"/>
    </source>
</evidence>
<dbReference type="Gene3D" id="3.10.10.10">
    <property type="entry name" value="HIV Type 1 Reverse Transcriptase, subunit A, domain 1"/>
    <property type="match status" value="1"/>
</dbReference>
<accession>A0A0A2W786</accession>
<feature type="domain" description="Integrase catalytic" evidence="12">
    <location>
        <begin position="1746"/>
        <end position="1909"/>
    </location>
</feature>
<dbReference type="PROSITE" id="PS50994">
    <property type="entry name" value="INTEGRASE"/>
    <property type="match status" value="1"/>
</dbReference>
<dbReference type="InterPro" id="IPR041373">
    <property type="entry name" value="RT_RNaseH"/>
</dbReference>
<evidence type="ECO:0000256" key="7">
    <source>
        <dbReference type="ARBA" id="ARBA00022801"/>
    </source>
</evidence>
<feature type="compositionally biased region" description="Polar residues" evidence="11">
    <location>
        <begin position="175"/>
        <end position="186"/>
    </location>
</feature>
<dbReference type="PANTHER" id="PTHR37984:SF5">
    <property type="entry name" value="PROTEIN NYNRIN-LIKE"/>
    <property type="match status" value="1"/>
</dbReference>
<dbReference type="GO" id="GO:0003723">
    <property type="term" value="F:RNA binding"/>
    <property type="evidence" value="ECO:0007669"/>
    <property type="project" value="UniProtKB-KW"/>
</dbReference>
<proteinExistence type="predicted"/>
<dbReference type="Gene3D" id="3.30.70.270">
    <property type="match status" value="2"/>
</dbReference>
<evidence type="ECO:0000256" key="9">
    <source>
        <dbReference type="ARBA" id="ARBA00022918"/>
    </source>
</evidence>
<comment type="subcellular location">
    <subcellularLocation>
        <location evidence="1">Mitochondrion</location>
    </subcellularLocation>
</comment>
<keyword evidence="8" id="KW-0694">RNA-binding</keyword>
<feature type="compositionally biased region" description="Polar residues" evidence="11">
    <location>
        <begin position="506"/>
        <end position="518"/>
    </location>
</feature>
<protein>
    <submittedName>
        <fullName evidence="13">Transposon Ty3-I Gag-Pol polyprotein</fullName>
    </submittedName>
</protein>
<dbReference type="STRING" id="1245745.A0A0A2W786"/>
<feature type="compositionally biased region" description="Basic and acidic residues" evidence="11">
    <location>
        <begin position="109"/>
        <end position="124"/>
    </location>
</feature>
<evidence type="ECO:0000256" key="1">
    <source>
        <dbReference type="ARBA" id="ARBA00004173"/>
    </source>
</evidence>
<dbReference type="InterPro" id="IPR036397">
    <property type="entry name" value="RNaseH_sf"/>
</dbReference>
<keyword evidence="7" id="KW-0378">Hydrolase</keyword>
<dbReference type="InterPro" id="IPR000477">
    <property type="entry name" value="RT_dom"/>
</dbReference>
<dbReference type="PANTHER" id="PTHR37984">
    <property type="entry name" value="PROTEIN CBG26694"/>
    <property type="match status" value="1"/>
</dbReference>
<keyword evidence="4" id="KW-0548">Nucleotidyltransferase</keyword>
<evidence type="ECO:0000256" key="4">
    <source>
        <dbReference type="ARBA" id="ARBA00022695"/>
    </source>
</evidence>
<dbReference type="Proteomes" id="UP000030106">
    <property type="component" value="Unassembled WGS sequence"/>
</dbReference>
<dbReference type="InterPro" id="IPR013087">
    <property type="entry name" value="Znf_C2H2_type"/>
</dbReference>
<evidence type="ECO:0000259" key="12">
    <source>
        <dbReference type="PROSITE" id="PS50994"/>
    </source>
</evidence>
<evidence type="ECO:0000313" key="13">
    <source>
        <dbReference type="EMBL" id="KGQ08839.1"/>
    </source>
</evidence>
<sequence>MRDDERQRQSQILHETLQLNTFQLRHGSGGFSPTDLAKLEYLLAQPAYIQYAQRHTEPDIDIQPLDHTRLLKSWRARITAYVRIRGNPPHKTLQYPWPEDASASADTAGTDHHSPPREATEREGAPPQGEGTDPAHYISGLLSPLTLTTQDSTSTSTSAIPPQPAPVPQPPASTGMASQPTPTTGLSPEAIQQITQIVQAAIAQHGRQRPESPQSQDHQSHHSRHPEDEDHTTTNRLRKNDIGFFNPDLKDQDKRGTGMITAAGKDITYVCVYAFTEQLLQHAISHGEQQVRRVWTTCLHGAAAQWYSSFLSPVEQRMLQNAPIADICEVLLDRWKPPLSEATTRLARARYTLSHASQDESIETHALRQLRDARTCGLNAQAQLQAVYDSLDPQIRALLPPPTPSDTPAKLVMALRNRWSTIRDLARQAYNRREHDRRGPPRQATWQHGRPFGGNQRFINNPNSTPPPPYQYQPLRTLPQAPAAPPSGPFYGSAGIPNPKPAYDNARNTAPRYNTYQRGNGYNNRDNPNYNTNNNNNNRPLGDNRFSPRPLARNARVHHQDGEPVVEDITDTDGPIDDWSEPCQHPDEVYGPDDYFDEVDVSAAISPAEDIQDRDVYYLATARSDAAHDGARRQACRICLAVFPSGNELHKHLAAHYDNTASYNTQTSAYSPVPREQQQILADTAPVNLADTAKDTYHVTMPPSVSLSSQEVSLRPDRPLLIITAADQTDLKPPSGMNWTYLRFWVCPDPLTPGIVHDVCADTGAAATLADERWLAQNYPDLVILRKPEPIRLKGIGDRHHIATKYVRFPLHIPGTQMDDTPAIAHKMIDVTLVDDLKANMLLGMDTLGPLGADILIGQRRAIIQACDAMTVPMTTWVQNKPSGTRVKARKHTMIAPGQTCLVPVRHKAVHGVRYIFEPRAQRDTTIFAAMLEADTHHILMRNEGRTTVRIPRSTKLGHLYPVHPEARIHAVDKQNVDMAMELAAMREPEDATRFTLTADILRENTIVHPTGVNIHRSRDENQNAAWYQMITNHAALFQDKGFALVEPEERMRVRLKPGWEETLTQRCRVYPQGPNERQVIETTTQDLLQKGKLVRTSTQVPFSFPVFVVWQGQGDKRKGRMVVDVRSLNKHALADAYPMRRQDTIMSELAHSKFITVIDAMAFYYQWQLHPDSLWAFSMITHEGQFTFRVPMMGYKNSNAYVQRHMDGILLGTKGRAYCDDIFIGSRTFPEHMHDVSVVFGILLQRNISIGPGKSYVAYTTVTVLGRMIDALDLHTTDEKLAAIRKLVFPTTLKQLESLLGFTGALRHNVPRYAMIAAPLQERKTRLQRAARARKAVTATPAEHGQLKTDEAASRRKQLDKQARAAWATRDTLTTPTRAELASFEELKRALTAHTTLAHFSVHRRFFFDVDTAKTGIGVMAYHVKDEAIPGMTQDGHIVRYPPRAAVQPVAFLSRTLSDEEKRYWATEMEVSGYIWALRKLQHFIQATDKPPVICFTDHDSIVLLDKQRDIANTTSRQVVNKKIIRAMEYASNMEVRVIHRRGIDHVVPDALSRLTTSPPHTDPAAPGQLDNMPDDRPELWVPSPIHHIQDGTSGELFPTQQLAPMPTPHASLISMSPEFKAKLRAGYDTDPVWKRVIDTVEENRKLPAPDRAELPFDIEDGLVWKHTPGRPRRLCVPQAALPDTFEAMHAGNHQGFDKLKPILDQYCIHHGAKKLRDFLRSCTKCQEYHKRTHAPYGNLQPLLPAPTPYYYISIDFIMALPPSTQGHTNILVAVCKYSKSVLTAPLANSADAAQVAKVLLDALFSNNWGIPRIMLSDRDPKFMAVLWQNVWKRMGTKLIHTTAYHPQTDGQTERVIQTISSAIRIYIASMSDPAEWEAALPRLTFQINNAPSASTGHTPNEVVKGFNPLDISDHLISTIPTKPDFASARIQAHDALAIAAVTMKNHYDRRHTTRFFHEGDMVYLRLHKGYSASGDLGRKFGRQYAGPYKIGQRVGRAAYRLELPADSRIWPVVSVDHLEPAHLPLTQARQTTRHDDDDNATHEAATPTASPPLRMTDHKIERIIDEKQEDGIKLFRVQYRDLGNAHDEWRPLHELAKHAPMELQYWSLNKHRLLPERLALTEHKQTSSP</sequence>
<feature type="compositionally biased region" description="Pro residues" evidence="11">
    <location>
        <begin position="161"/>
        <end position="171"/>
    </location>
</feature>
<keyword evidence="3" id="KW-0808">Transferase</keyword>
<feature type="compositionally biased region" description="Low complexity" evidence="11">
    <location>
        <begin position="141"/>
        <end position="158"/>
    </location>
</feature>
<dbReference type="InterPro" id="IPR050951">
    <property type="entry name" value="Retrovirus_Pol_polyprotein"/>
</dbReference>
<feature type="region of interest" description="Disordered" evidence="11">
    <location>
        <begin position="430"/>
        <end position="549"/>
    </location>
</feature>
<feature type="region of interest" description="Disordered" evidence="11">
    <location>
        <begin position="87"/>
        <end position="186"/>
    </location>
</feature>
<feature type="compositionally biased region" description="Basic and acidic residues" evidence="11">
    <location>
        <begin position="1346"/>
        <end position="1356"/>
    </location>
</feature>
<evidence type="ECO:0000256" key="5">
    <source>
        <dbReference type="ARBA" id="ARBA00022722"/>
    </source>
</evidence>
<name>A0A0A2W786_BEABA</name>
<gene>
    <name evidence="13" type="ORF">BBAD15_g5831</name>
</gene>
<evidence type="ECO:0000256" key="6">
    <source>
        <dbReference type="ARBA" id="ARBA00022759"/>
    </source>
</evidence>
<dbReference type="InterPro" id="IPR043502">
    <property type="entry name" value="DNA/RNA_pol_sf"/>
</dbReference>
<dbReference type="PROSITE" id="PS00028">
    <property type="entry name" value="ZINC_FINGER_C2H2_1"/>
    <property type="match status" value="1"/>
</dbReference>
<dbReference type="Pfam" id="PF00078">
    <property type="entry name" value="RVT_1"/>
    <property type="match status" value="1"/>
</dbReference>
<dbReference type="HOGENOM" id="CLU_000879_0_0_1"/>
<evidence type="ECO:0000313" key="14">
    <source>
        <dbReference type="Proteomes" id="UP000030106"/>
    </source>
</evidence>
<dbReference type="EMBL" id="ANFO01000534">
    <property type="protein sequence ID" value="KGQ08839.1"/>
    <property type="molecule type" value="Genomic_DNA"/>
</dbReference>
<dbReference type="GO" id="GO:0006338">
    <property type="term" value="P:chromatin remodeling"/>
    <property type="evidence" value="ECO:0007669"/>
    <property type="project" value="UniProtKB-ARBA"/>
</dbReference>
<feature type="compositionally biased region" description="Basic and acidic residues" evidence="11">
    <location>
        <begin position="2034"/>
        <end position="2043"/>
    </location>
</feature>
<comment type="caution">
    <text evidence="13">The sequence shown here is derived from an EMBL/GenBank/DDBJ whole genome shotgun (WGS) entry which is preliminary data.</text>
</comment>
<evidence type="ECO:0000256" key="10">
    <source>
        <dbReference type="ARBA" id="ARBA00023128"/>
    </source>
</evidence>
<feature type="region of interest" description="Disordered" evidence="11">
    <location>
        <begin position="2030"/>
        <end position="2055"/>
    </location>
</feature>
<dbReference type="GO" id="GO:0003964">
    <property type="term" value="F:RNA-directed DNA polymerase activity"/>
    <property type="evidence" value="ECO:0007669"/>
    <property type="project" value="UniProtKB-KW"/>
</dbReference>
<dbReference type="CDD" id="cd01647">
    <property type="entry name" value="RT_LTR"/>
    <property type="match status" value="1"/>
</dbReference>
<dbReference type="InterPro" id="IPR012337">
    <property type="entry name" value="RNaseH-like_sf"/>
</dbReference>
<organism evidence="13 14">
    <name type="scientific">Beauveria bassiana D1-5</name>
    <dbReference type="NCBI Taxonomy" id="1245745"/>
    <lineage>
        <taxon>Eukaryota</taxon>
        <taxon>Fungi</taxon>
        <taxon>Dikarya</taxon>
        <taxon>Ascomycota</taxon>
        <taxon>Pezizomycotina</taxon>
        <taxon>Sordariomycetes</taxon>
        <taxon>Hypocreomycetidae</taxon>
        <taxon>Hypocreales</taxon>
        <taxon>Cordycipitaceae</taxon>
        <taxon>Beauveria</taxon>
    </lineage>
</organism>
<dbReference type="Pfam" id="PF17917">
    <property type="entry name" value="RT_RNaseH"/>
    <property type="match status" value="1"/>
</dbReference>
<dbReference type="Gene3D" id="3.30.420.10">
    <property type="entry name" value="Ribonuclease H-like superfamily/Ribonuclease H"/>
    <property type="match status" value="1"/>
</dbReference>
<dbReference type="InterPro" id="IPR056924">
    <property type="entry name" value="SH3_Tf2-1"/>
</dbReference>
<feature type="region of interest" description="Disordered" evidence="11">
    <location>
        <begin position="1554"/>
        <end position="1576"/>
    </location>
</feature>
<dbReference type="GO" id="GO:0005634">
    <property type="term" value="C:nucleus"/>
    <property type="evidence" value="ECO:0007669"/>
    <property type="project" value="UniProtKB-ARBA"/>
</dbReference>
<dbReference type="SUPFAM" id="SSF53098">
    <property type="entry name" value="Ribonuclease H-like"/>
    <property type="match status" value="1"/>
</dbReference>
<dbReference type="CDD" id="cd00303">
    <property type="entry name" value="retropepsin_like"/>
    <property type="match status" value="1"/>
</dbReference>
<dbReference type="GO" id="GO:0015074">
    <property type="term" value="P:DNA integration"/>
    <property type="evidence" value="ECO:0007669"/>
    <property type="project" value="InterPro"/>
</dbReference>
<evidence type="ECO:0000256" key="2">
    <source>
        <dbReference type="ARBA" id="ARBA00011353"/>
    </source>
</evidence>